<reference evidence="1" key="1">
    <citation type="submission" date="2019-03" db="EMBL/GenBank/DDBJ databases">
        <title>Single cell metagenomics reveals metabolic interactions within the superorganism composed of flagellate Streblomastix strix and complex community of Bacteroidetes bacteria on its surface.</title>
        <authorList>
            <person name="Treitli S.C."/>
            <person name="Kolisko M."/>
            <person name="Husnik F."/>
            <person name="Keeling P."/>
            <person name="Hampl V."/>
        </authorList>
    </citation>
    <scope>NUCLEOTIDE SEQUENCE</scope>
    <source>
        <strain evidence="1">STM</strain>
    </source>
</reference>
<proteinExistence type="predicted"/>
<name>A0A5J4PE52_9ZZZZ</name>
<accession>A0A5J4PE52</accession>
<dbReference type="EMBL" id="SNRY01009503">
    <property type="protein sequence ID" value="KAA6306971.1"/>
    <property type="molecule type" value="Genomic_DNA"/>
</dbReference>
<comment type="caution">
    <text evidence="1">The sequence shown here is derived from an EMBL/GenBank/DDBJ whole genome shotgun (WGS) entry which is preliminary data.</text>
</comment>
<sequence>MIVVRVYTVMMMDNKFTSILSSQKELRYRKLYQKQKNDLLCQAHEQRKICPSWRMVFFVIRLSLQS</sequence>
<feature type="non-terminal residue" evidence="1">
    <location>
        <position position="66"/>
    </location>
</feature>
<dbReference type="AlphaFoldDB" id="A0A5J4PE52"/>
<protein>
    <submittedName>
        <fullName evidence="1">Uncharacterized protein</fullName>
    </submittedName>
</protein>
<evidence type="ECO:0000313" key="1">
    <source>
        <dbReference type="EMBL" id="KAA6306971.1"/>
    </source>
</evidence>
<organism evidence="1">
    <name type="scientific">termite gut metagenome</name>
    <dbReference type="NCBI Taxonomy" id="433724"/>
    <lineage>
        <taxon>unclassified sequences</taxon>
        <taxon>metagenomes</taxon>
        <taxon>organismal metagenomes</taxon>
    </lineage>
</organism>
<gene>
    <name evidence="1" type="ORF">EZS27_041365</name>
</gene>